<dbReference type="Proteomes" id="UP000332933">
    <property type="component" value="Unassembled WGS sequence"/>
</dbReference>
<keyword evidence="3" id="KW-1185">Reference proteome</keyword>
<reference evidence="2 3" key="1">
    <citation type="submission" date="2019-03" db="EMBL/GenBank/DDBJ databases">
        <authorList>
            <person name="Gaulin E."/>
            <person name="Dumas B."/>
        </authorList>
    </citation>
    <scope>NUCLEOTIDE SEQUENCE [LARGE SCALE GENOMIC DNA]</scope>
    <source>
        <strain evidence="2">CBS 568.67</strain>
    </source>
</reference>
<reference evidence="1" key="2">
    <citation type="submission" date="2019-06" db="EMBL/GenBank/DDBJ databases">
        <title>Genomics analysis of Aphanomyces spp. identifies a new class of oomycete effector associated with host adaptation.</title>
        <authorList>
            <person name="Gaulin E."/>
        </authorList>
    </citation>
    <scope>NUCLEOTIDE SEQUENCE</scope>
    <source>
        <strain evidence="1">CBS 578.67</strain>
    </source>
</reference>
<evidence type="ECO:0000313" key="2">
    <source>
        <dbReference type="EMBL" id="VFT78546.1"/>
    </source>
</evidence>
<accession>A0A485K519</accession>
<sequence length="221" mass="24132">MKLLETKDVLLRGIYDATEVNVPTSCIILPSILANQKTLQSAQEDVEIISKDFFSNMKDIGADIMKAAQSKDPVEAFRTIFGKIGQRHPLYSNLLDEVTGLPVQGVHAIHGHQHPPHPKWVSIAKIAKSVAGIFSAVGVPYVSTSTMAMVESLLELPPNSVQNYKAVESAFNGEAVTSVRGPALRELENFFKDKEISGAFAGLSRKYTQDGQAVWTHEEVA</sequence>
<evidence type="ECO:0000313" key="3">
    <source>
        <dbReference type="Proteomes" id="UP000332933"/>
    </source>
</evidence>
<gene>
    <name evidence="2" type="primary">Aste57867_1327</name>
    <name evidence="1" type="ORF">As57867_001326</name>
    <name evidence="2" type="ORF">ASTE57867_1327</name>
</gene>
<dbReference type="EMBL" id="VJMH01000100">
    <property type="protein sequence ID" value="KAF0719025.1"/>
    <property type="molecule type" value="Genomic_DNA"/>
</dbReference>
<dbReference type="OrthoDB" id="206385at2759"/>
<name>A0A485K519_9STRA</name>
<dbReference type="AlphaFoldDB" id="A0A485K519"/>
<protein>
    <submittedName>
        <fullName evidence="2">Aste57867_1327 protein</fullName>
    </submittedName>
</protein>
<organism evidence="2 3">
    <name type="scientific">Aphanomyces stellatus</name>
    <dbReference type="NCBI Taxonomy" id="120398"/>
    <lineage>
        <taxon>Eukaryota</taxon>
        <taxon>Sar</taxon>
        <taxon>Stramenopiles</taxon>
        <taxon>Oomycota</taxon>
        <taxon>Saprolegniomycetes</taxon>
        <taxon>Saprolegniales</taxon>
        <taxon>Verrucalvaceae</taxon>
        <taxon>Aphanomyces</taxon>
    </lineage>
</organism>
<evidence type="ECO:0000313" key="1">
    <source>
        <dbReference type="EMBL" id="KAF0719025.1"/>
    </source>
</evidence>
<proteinExistence type="predicted"/>
<dbReference type="EMBL" id="CAADRA010000100">
    <property type="protein sequence ID" value="VFT78546.1"/>
    <property type="molecule type" value="Genomic_DNA"/>
</dbReference>